<keyword evidence="7 8" id="KW-0472">Membrane</keyword>
<evidence type="ECO:0000256" key="3">
    <source>
        <dbReference type="ARBA" id="ARBA00022449"/>
    </source>
</evidence>
<comment type="caution">
    <text evidence="10">The sequence shown here is derived from an EMBL/GenBank/DDBJ whole genome shotgun (WGS) entry which is preliminary data.</text>
</comment>
<keyword evidence="11" id="KW-1185">Reference proteome</keyword>
<protein>
    <recommendedName>
        <fullName evidence="9">Sodium/calcium exchanger membrane region domain-containing protein</fullName>
    </recommendedName>
</protein>
<comment type="subcellular location">
    <subcellularLocation>
        <location evidence="1">Membrane</location>
        <topology evidence="1">Multi-pass membrane protein</topology>
    </subcellularLocation>
</comment>
<evidence type="ECO:0000256" key="8">
    <source>
        <dbReference type="SAM" id="Phobius"/>
    </source>
</evidence>
<evidence type="ECO:0000256" key="5">
    <source>
        <dbReference type="ARBA" id="ARBA00022692"/>
    </source>
</evidence>
<organism evidence="10 11">
    <name type="scientific">Macrosiphum euphorbiae</name>
    <name type="common">potato aphid</name>
    <dbReference type="NCBI Taxonomy" id="13131"/>
    <lineage>
        <taxon>Eukaryota</taxon>
        <taxon>Metazoa</taxon>
        <taxon>Ecdysozoa</taxon>
        <taxon>Arthropoda</taxon>
        <taxon>Hexapoda</taxon>
        <taxon>Insecta</taxon>
        <taxon>Pterygota</taxon>
        <taxon>Neoptera</taxon>
        <taxon>Paraneoptera</taxon>
        <taxon>Hemiptera</taxon>
        <taxon>Sternorrhyncha</taxon>
        <taxon>Aphidomorpha</taxon>
        <taxon>Aphidoidea</taxon>
        <taxon>Aphididae</taxon>
        <taxon>Macrosiphini</taxon>
        <taxon>Macrosiphum</taxon>
    </lineage>
</organism>
<dbReference type="AlphaFoldDB" id="A0AAV0X2V2"/>
<dbReference type="InterPro" id="IPR004837">
    <property type="entry name" value="NaCa_Exmemb"/>
</dbReference>
<dbReference type="InterPro" id="IPR004481">
    <property type="entry name" value="K/Na/Ca-exchanger"/>
</dbReference>
<dbReference type="Pfam" id="PF01699">
    <property type="entry name" value="Na_Ca_ex"/>
    <property type="match status" value="1"/>
</dbReference>
<keyword evidence="4" id="KW-0109">Calcium transport</keyword>
<accession>A0AAV0X2V2</accession>
<evidence type="ECO:0000313" key="11">
    <source>
        <dbReference type="Proteomes" id="UP001160148"/>
    </source>
</evidence>
<dbReference type="PANTHER" id="PTHR10846">
    <property type="entry name" value="SODIUM/POTASSIUM/CALCIUM EXCHANGER"/>
    <property type="match status" value="1"/>
</dbReference>
<evidence type="ECO:0000256" key="6">
    <source>
        <dbReference type="ARBA" id="ARBA00022989"/>
    </source>
</evidence>
<sequence>MVTFENYLRVVNQKNWKARLYSIILAMFMLIFYCLKSYTRISHESDMKHVGRVLLSSINITKSQREKSFFEEIFIFEERPITILCTSIVALYLFLFLGVVCNRYLVPCIHIISHRMKLSEDVAGASVMAAAVACPELFVNILATFFTEGDVGIGTVVGTGLFNVLLVPGLCILMADQKVYTWKTGPSHVMYRCIF</sequence>
<keyword evidence="4" id="KW-0106">Calcium</keyword>
<feature type="transmembrane region" description="Helical" evidence="8">
    <location>
        <begin position="152"/>
        <end position="175"/>
    </location>
</feature>
<evidence type="ECO:0000256" key="2">
    <source>
        <dbReference type="ARBA" id="ARBA00005364"/>
    </source>
</evidence>
<keyword evidence="3" id="KW-0050">Antiport</keyword>
<proteinExistence type="inferred from homology"/>
<dbReference type="PANTHER" id="PTHR10846:SF8">
    <property type="entry name" value="INNER MEMBRANE PROTEIN YRBG"/>
    <property type="match status" value="1"/>
</dbReference>
<dbReference type="Gene3D" id="1.20.1420.30">
    <property type="entry name" value="NCX, central ion-binding region"/>
    <property type="match status" value="1"/>
</dbReference>
<dbReference type="EMBL" id="CARXXK010000003">
    <property type="protein sequence ID" value="CAI6362162.1"/>
    <property type="molecule type" value="Genomic_DNA"/>
</dbReference>
<keyword evidence="4" id="KW-0406">Ion transport</keyword>
<name>A0AAV0X2V2_9HEMI</name>
<keyword evidence="4" id="KW-0813">Transport</keyword>
<evidence type="ECO:0000256" key="1">
    <source>
        <dbReference type="ARBA" id="ARBA00004141"/>
    </source>
</evidence>
<evidence type="ECO:0000313" key="10">
    <source>
        <dbReference type="EMBL" id="CAI6362162.1"/>
    </source>
</evidence>
<feature type="transmembrane region" description="Helical" evidence="8">
    <location>
        <begin position="122"/>
        <end position="146"/>
    </location>
</feature>
<reference evidence="10 11" key="1">
    <citation type="submission" date="2023-01" db="EMBL/GenBank/DDBJ databases">
        <authorList>
            <person name="Whitehead M."/>
        </authorList>
    </citation>
    <scope>NUCLEOTIDE SEQUENCE [LARGE SCALE GENOMIC DNA]</scope>
</reference>
<dbReference type="GO" id="GO:0008273">
    <property type="term" value="F:calcium, potassium:sodium antiporter activity"/>
    <property type="evidence" value="ECO:0007669"/>
    <property type="project" value="TreeGrafter"/>
</dbReference>
<feature type="domain" description="Sodium/calcium exchanger membrane region" evidence="9">
    <location>
        <begin position="87"/>
        <end position="176"/>
    </location>
</feature>
<evidence type="ECO:0000256" key="7">
    <source>
        <dbReference type="ARBA" id="ARBA00023136"/>
    </source>
</evidence>
<dbReference type="GO" id="GO:0005886">
    <property type="term" value="C:plasma membrane"/>
    <property type="evidence" value="ECO:0007669"/>
    <property type="project" value="TreeGrafter"/>
</dbReference>
<comment type="similarity">
    <text evidence="2">Belongs to the Ca(2+):cation antiporter (CaCA) (TC 2.A.19) family. SLC24A subfamily.</text>
</comment>
<keyword evidence="6 8" id="KW-1133">Transmembrane helix</keyword>
<keyword evidence="5 8" id="KW-0812">Transmembrane</keyword>
<evidence type="ECO:0000259" key="9">
    <source>
        <dbReference type="Pfam" id="PF01699"/>
    </source>
</evidence>
<evidence type="ECO:0000256" key="4">
    <source>
        <dbReference type="ARBA" id="ARBA00022568"/>
    </source>
</evidence>
<dbReference type="InterPro" id="IPR044880">
    <property type="entry name" value="NCX_ion-bd_dom_sf"/>
</dbReference>
<dbReference type="GO" id="GO:0005262">
    <property type="term" value="F:calcium channel activity"/>
    <property type="evidence" value="ECO:0007669"/>
    <property type="project" value="TreeGrafter"/>
</dbReference>
<dbReference type="Proteomes" id="UP001160148">
    <property type="component" value="Unassembled WGS sequence"/>
</dbReference>
<feature type="transmembrane region" description="Helical" evidence="8">
    <location>
        <begin position="81"/>
        <end position="101"/>
    </location>
</feature>
<feature type="transmembrane region" description="Helical" evidence="8">
    <location>
        <begin position="20"/>
        <end position="38"/>
    </location>
</feature>
<gene>
    <name evidence="10" type="ORF">MEUPH1_LOCUS17263</name>
</gene>
<dbReference type="GO" id="GO:0006874">
    <property type="term" value="P:intracellular calcium ion homeostasis"/>
    <property type="evidence" value="ECO:0007669"/>
    <property type="project" value="TreeGrafter"/>
</dbReference>